<dbReference type="GeneID" id="94829126"/>
<dbReference type="EMBL" id="MLAK01001026">
    <property type="protein sequence ID" value="OHS99077.1"/>
    <property type="molecule type" value="Genomic_DNA"/>
</dbReference>
<evidence type="ECO:0000313" key="2">
    <source>
        <dbReference type="EMBL" id="OHS99077.1"/>
    </source>
</evidence>
<dbReference type="Proteomes" id="UP000179807">
    <property type="component" value="Unassembled WGS sequence"/>
</dbReference>
<reference evidence="2" key="1">
    <citation type="submission" date="2016-10" db="EMBL/GenBank/DDBJ databases">
        <authorList>
            <person name="Benchimol M."/>
            <person name="Almeida L.G."/>
            <person name="Vasconcelos A.T."/>
            <person name="Perreira-Neves A."/>
            <person name="Rosa I.A."/>
            <person name="Tasca T."/>
            <person name="Bogo M.R."/>
            <person name="de Souza W."/>
        </authorList>
    </citation>
    <scope>NUCLEOTIDE SEQUENCE [LARGE SCALE GENOMIC DNA]</scope>
    <source>
        <strain evidence="2">K</strain>
    </source>
</reference>
<name>A0A1J4JNI8_9EUKA</name>
<dbReference type="VEuPathDB" id="TrichDB:TRFO_08653"/>
<evidence type="ECO:0000313" key="3">
    <source>
        <dbReference type="Proteomes" id="UP000179807"/>
    </source>
</evidence>
<feature type="region of interest" description="Disordered" evidence="1">
    <location>
        <begin position="123"/>
        <end position="168"/>
    </location>
</feature>
<protein>
    <submittedName>
        <fullName evidence="2">Uncharacterized protein</fullName>
    </submittedName>
</protein>
<dbReference type="AlphaFoldDB" id="A0A1J4JNI8"/>
<feature type="region of interest" description="Disordered" evidence="1">
    <location>
        <begin position="194"/>
        <end position="230"/>
    </location>
</feature>
<evidence type="ECO:0000256" key="1">
    <source>
        <dbReference type="SAM" id="MobiDB-lite"/>
    </source>
</evidence>
<accession>A0A1J4JNI8</accession>
<organism evidence="2 3">
    <name type="scientific">Tritrichomonas foetus</name>
    <dbReference type="NCBI Taxonomy" id="1144522"/>
    <lineage>
        <taxon>Eukaryota</taxon>
        <taxon>Metamonada</taxon>
        <taxon>Parabasalia</taxon>
        <taxon>Tritrichomonadida</taxon>
        <taxon>Tritrichomonadidae</taxon>
        <taxon>Tritrichomonas</taxon>
    </lineage>
</organism>
<proteinExistence type="predicted"/>
<feature type="region of interest" description="Disordered" evidence="1">
    <location>
        <begin position="244"/>
        <end position="265"/>
    </location>
</feature>
<dbReference type="RefSeq" id="XP_068352214.1">
    <property type="nucleotide sequence ID" value="XM_068494422.1"/>
</dbReference>
<comment type="caution">
    <text evidence="2">The sequence shown here is derived from an EMBL/GenBank/DDBJ whole genome shotgun (WGS) entry which is preliminary data.</text>
</comment>
<feature type="compositionally biased region" description="Basic and acidic residues" evidence="1">
    <location>
        <begin position="123"/>
        <end position="132"/>
    </location>
</feature>
<gene>
    <name evidence="2" type="ORF">TRFO_08653</name>
</gene>
<sequence>MKTTKPKGPVPFVFVKVYGNSSIPKKKILLPKTMKVLRENIEKVFPNEKLVSLLDKSEFLIESIREIESGQTIYLSDIDPAFCVINPEKRPASPIKGPIFSNSLNCSTLDESMKKIMKEELDKQNEQKKKEAAMLAKKTFSPTNSPPKKPNQISTTTSPQQSSQMTAKQQHDLFVNEMLLASKSKGLNAYQQNELKKAQARIPQKRMVDMRKISRPPSSSSSDDDEGDQKADLVSISSKMSEFLSQNEILDDDEESEELRRHKEEKKRKKLMYQSVVVINDERNAPFQQIIEEIIPPQDAPRLLEDGLSLISPDRQAFIQKISDWEGEHIYIWMKGAADQPFLKRYPMQPYHDPITGIVMNFLLTHRHITHKNFHYRFKAAVVGPKKSGKSTLLGNAVDNYILDLAATGLWKSTFILAIDIKIISPYLNDYVKFYQQLLDLVLDAICKQSPLLRPHYSAMRKQLRSVTEKRNPLIGIHPYRAIDYVALELNNAWRDPRSFFMWLNNVMLLPVSLAKAVGFKNVSLFIDNIEYADVYLRPHAPFDTTGPQAVVIEHVKFAISMANFILSAEQSERLFQILPPFDEDGIDLSSVDYITPYDTTSDLGSRLKYDYLIECREESQPIRVTIEMCGGIVPFIAAWDELHHSLFILERTKKTSEEYEEMNYNVISDAQNFIDKIFICEGSKKITVIGVKRDKKGEFKLKYDDEGEEK</sequence>
<keyword evidence="3" id="KW-1185">Reference proteome</keyword>
<feature type="compositionally biased region" description="Low complexity" evidence="1">
    <location>
        <begin position="152"/>
        <end position="166"/>
    </location>
</feature>
<dbReference type="OrthoDB" id="10648706at2759"/>